<evidence type="ECO:0000259" key="3">
    <source>
        <dbReference type="PROSITE" id="PS50011"/>
    </source>
</evidence>
<dbReference type="AlphaFoldDB" id="A0AAV6XQI9"/>
<evidence type="ECO:0000313" key="4">
    <source>
        <dbReference type="EMBL" id="KAG8384508.1"/>
    </source>
</evidence>
<evidence type="ECO:0000313" key="5">
    <source>
        <dbReference type="Proteomes" id="UP000826271"/>
    </source>
</evidence>
<sequence>MAISVNTFLTISFLFLIFAASSNSARLRNYSAETNFTQSADSLTTCETFVTYRVRSPYSDLGSISDLFGISRLDIATATSLTSEDVPLMPNQLLLIPIKCTSDGTHYFSNVTYKIKKDDSFYSVSTKPFQNLTNFYLVEEMNPVLNPNNLTLWAEAVFPLLCKCPRKSYIEEGIKYLITYVWQPDDDITPVSSMFQASPSDIILENNSRNFTASICLPVLIPVKTPIILQHFSSPAIHTKSKHQWMIIAVLSVITALLIVFSGLAVVFHFLYKKNKKNLAYDSSCFKGSDIVLCYRVSKDEASTPKTAQDKLLPGLSGYLGNPIMYDLHVIMKATMNLSERFRIGGSVYKAVIDNHVLAVKKTRDATEELQILQRVNHAYLVKLFGVSSDNNGNFFIVYEYVEKGSLDKWLFRKVPSSSTSVEDLSWNQRLFIDLDVANGLQYMHEHTQPSIVHKDIKTRNILLDSNFKAKISNFCSARSATSSVMLNVDVFSFGVVLLELLSGKKVMETKDNGEVVMVWKEIKGILEVEDQRKEKLRRWMDPNLKGSYPIDDAINMANLAKACTSETSSERPQMSEIVFNLSVLTQSSPQMYEKSLISIFQAEEVYPVISPVKAR</sequence>
<evidence type="ECO:0000256" key="1">
    <source>
        <dbReference type="SAM" id="Phobius"/>
    </source>
</evidence>
<keyword evidence="1" id="KW-0472">Membrane</keyword>
<feature type="transmembrane region" description="Helical" evidence="1">
    <location>
        <begin position="245"/>
        <end position="272"/>
    </location>
</feature>
<dbReference type="Pfam" id="PF07714">
    <property type="entry name" value="PK_Tyr_Ser-Thr"/>
    <property type="match status" value="1"/>
</dbReference>
<keyword evidence="5" id="KW-1185">Reference proteome</keyword>
<reference evidence="4" key="1">
    <citation type="submission" date="2019-10" db="EMBL/GenBank/DDBJ databases">
        <authorList>
            <person name="Zhang R."/>
            <person name="Pan Y."/>
            <person name="Wang J."/>
            <person name="Ma R."/>
            <person name="Yu S."/>
        </authorList>
    </citation>
    <scope>NUCLEOTIDE SEQUENCE</scope>
    <source>
        <strain evidence="4">LA-IB0</strain>
        <tissue evidence="4">Leaf</tissue>
    </source>
</reference>
<keyword evidence="1" id="KW-1133">Transmembrane helix</keyword>
<gene>
    <name evidence="4" type="ORF">BUALT_Bualt04G0125200</name>
</gene>
<organism evidence="4 5">
    <name type="scientific">Buddleja alternifolia</name>
    <dbReference type="NCBI Taxonomy" id="168488"/>
    <lineage>
        <taxon>Eukaryota</taxon>
        <taxon>Viridiplantae</taxon>
        <taxon>Streptophyta</taxon>
        <taxon>Embryophyta</taxon>
        <taxon>Tracheophyta</taxon>
        <taxon>Spermatophyta</taxon>
        <taxon>Magnoliopsida</taxon>
        <taxon>eudicotyledons</taxon>
        <taxon>Gunneridae</taxon>
        <taxon>Pentapetalae</taxon>
        <taxon>asterids</taxon>
        <taxon>lamiids</taxon>
        <taxon>Lamiales</taxon>
        <taxon>Scrophulariaceae</taxon>
        <taxon>Buddlejeae</taxon>
        <taxon>Buddleja</taxon>
    </lineage>
</organism>
<dbReference type="EMBL" id="WHWC01000004">
    <property type="protein sequence ID" value="KAG8384508.1"/>
    <property type="molecule type" value="Genomic_DNA"/>
</dbReference>
<name>A0AAV6XQI9_9LAMI</name>
<dbReference type="PROSITE" id="PS50011">
    <property type="entry name" value="PROTEIN_KINASE_DOM"/>
    <property type="match status" value="1"/>
</dbReference>
<dbReference type="InterPro" id="IPR008271">
    <property type="entry name" value="Ser/Thr_kinase_AS"/>
</dbReference>
<dbReference type="PANTHER" id="PTHR45927">
    <property type="entry name" value="LYSM-DOMAIN RECEPTOR-LIKE KINASE-RELATED"/>
    <property type="match status" value="1"/>
</dbReference>
<dbReference type="SMART" id="SM00220">
    <property type="entry name" value="S_TKc"/>
    <property type="match status" value="1"/>
</dbReference>
<dbReference type="GO" id="GO:0005524">
    <property type="term" value="F:ATP binding"/>
    <property type="evidence" value="ECO:0007669"/>
    <property type="project" value="InterPro"/>
</dbReference>
<dbReference type="PANTHER" id="PTHR45927:SF2">
    <property type="entry name" value="SERINE_THREONINE RECEPTOR-LIKE KINASE NFP"/>
    <property type="match status" value="1"/>
</dbReference>
<feature type="domain" description="Protein kinase" evidence="3">
    <location>
        <begin position="306"/>
        <end position="585"/>
    </location>
</feature>
<keyword evidence="1" id="KW-0812">Transmembrane</keyword>
<feature type="signal peptide" evidence="2">
    <location>
        <begin position="1"/>
        <end position="24"/>
    </location>
</feature>
<dbReference type="SUPFAM" id="SSF56112">
    <property type="entry name" value="Protein kinase-like (PK-like)"/>
    <property type="match status" value="1"/>
</dbReference>
<dbReference type="InterPro" id="IPR059143">
    <property type="entry name" value="NFP_LysM2"/>
</dbReference>
<dbReference type="Gene3D" id="1.10.510.10">
    <property type="entry name" value="Transferase(Phosphotransferase) domain 1"/>
    <property type="match status" value="2"/>
</dbReference>
<comment type="caution">
    <text evidence="4">The sequence shown here is derived from an EMBL/GenBank/DDBJ whole genome shotgun (WGS) entry which is preliminary data.</text>
</comment>
<dbReference type="Proteomes" id="UP000826271">
    <property type="component" value="Unassembled WGS sequence"/>
</dbReference>
<dbReference type="InterPro" id="IPR056561">
    <property type="entry name" value="NFP_LYK_LysM1"/>
</dbReference>
<dbReference type="PROSITE" id="PS00108">
    <property type="entry name" value="PROTEIN_KINASE_ST"/>
    <property type="match status" value="1"/>
</dbReference>
<dbReference type="InterPro" id="IPR001245">
    <property type="entry name" value="Ser-Thr/Tyr_kinase_cat_dom"/>
</dbReference>
<dbReference type="InterPro" id="IPR059144">
    <property type="entry name" value="NFP_LysM3"/>
</dbReference>
<protein>
    <recommendedName>
        <fullName evidence="3">Protein kinase domain-containing protein</fullName>
    </recommendedName>
</protein>
<evidence type="ECO:0000256" key="2">
    <source>
        <dbReference type="SAM" id="SignalP"/>
    </source>
</evidence>
<dbReference type="InterPro" id="IPR000719">
    <property type="entry name" value="Prot_kinase_dom"/>
</dbReference>
<proteinExistence type="predicted"/>
<keyword evidence="2" id="KW-0732">Signal</keyword>
<dbReference type="InterPro" id="IPR011009">
    <property type="entry name" value="Kinase-like_dom_sf"/>
</dbReference>
<dbReference type="InterPro" id="IPR052611">
    <property type="entry name" value="Plant_RLK_LysM"/>
</dbReference>
<dbReference type="Pfam" id="PF23457">
    <property type="entry name" value="LysM2_NFP"/>
    <property type="match status" value="1"/>
</dbReference>
<feature type="chain" id="PRO_5043944481" description="Protein kinase domain-containing protein" evidence="2">
    <location>
        <begin position="25"/>
        <end position="616"/>
    </location>
</feature>
<dbReference type="GO" id="GO:0004672">
    <property type="term" value="F:protein kinase activity"/>
    <property type="evidence" value="ECO:0007669"/>
    <property type="project" value="InterPro"/>
</dbReference>
<accession>A0AAV6XQI9</accession>
<dbReference type="Pfam" id="PF23446">
    <property type="entry name" value="LysM1_NFP_LYK"/>
    <property type="match status" value="1"/>
</dbReference>
<dbReference type="Pfam" id="PF23462">
    <property type="entry name" value="LysM3_NFP"/>
    <property type="match status" value="1"/>
</dbReference>